<dbReference type="RefSeq" id="WP_326622835.1">
    <property type="nucleotide sequence ID" value="NZ_CP109106.1"/>
</dbReference>
<reference evidence="1 2" key="1">
    <citation type="submission" date="2022-10" db="EMBL/GenBank/DDBJ databases">
        <title>The complete genomes of actinobacterial strains from the NBC collection.</title>
        <authorList>
            <person name="Joergensen T.S."/>
            <person name="Alvarez Arevalo M."/>
            <person name="Sterndorff E.B."/>
            <person name="Faurdal D."/>
            <person name="Vuksanovic O."/>
            <person name="Mourched A.-S."/>
            <person name="Charusanti P."/>
            <person name="Shaw S."/>
            <person name="Blin K."/>
            <person name="Weber T."/>
        </authorList>
    </citation>
    <scope>NUCLEOTIDE SEQUENCE [LARGE SCALE GENOMIC DNA]</scope>
    <source>
        <strain evidence="1 2">NBC 01774</strain>
    </source>
</reference>
<evidence type="ECO:0000313" key="1">
    <source>
        <dbReference type="EMBL" id="WSB73239.1"/>
    </source>
</evidence>
<sequence length="200" mass="22465">MTGTVLFDLFGVIARHQSTEGKNRLTRTAGVAGPAFWDAYWELRPPYDRGDVNGPGYWRQVADAIGACFDDRRITDLVEADIASWSAVDDTMVALVEELAATGRHMGLLSNIPEELASHYEAHHAWLKCFPVRAFSCRMGHAKPEREAYEWCQHALRTEPGRILFVDDRADNVRAAEALGMQGHLFTTPGRLRQALIQWV</sequence>
<dbReference type="InterPro" id="IPR036412">
    <property type="entry name" value="HAD-like_sf"/>
</dbReference>
<dbReference type="CDD" id="cd02603">
    <property type="entry name" value="HAD_sEH-N_like"/>
    <property type="match status" value="1"/>
</dbReference>
<dbReference type="PANTHER" id="PTHR43611:SF3">
    <property type="entry name" value="FLAVIN MONONUCLEOTIDE HYDROLASE 1, CHLOROPLATIC"/>
    <property type="match status" value="1"/>
</dbReference>
<dbReference type="Gene3D" id="3.40.50.1000">
    <property type="entry name" value="HAD superfamily/HAD-like"/>
    <property type="match status" value="1"/>
</dbReference>
<dbReference type="InterPro" id="IPR006439">
    <property type="entry name" value="HAD-SF_hydro_IA"/>
</dbReference>
<dbReference type="SUPFAM" id="SSF56784">
    <property type="entry name" value="HAD-like"/>
    <property type="match status" value="1"/>
</dbReference>
<keyword evidence="2" id="KW-1185">Reference proteome</keyword>
<dbReference type="NCBIfam" id="TIGR01509">
    <property type="entry name" value="HAD-SF-IA-v3"/>
    <property type="match status" value="1"/>
</dbReference>
<dbReference type="Pfam" id="PF00702">
    <property type="entry name" value="Hydrolase"/>
    <property type="match status" value="1"/>
</dbReference>
<proteinExistence type="predicted"/>
<name>A0ABZ1FS21_9ACTN</name>
<accession>A0ABZ1FS21</accession>
<dbReference type="PANTHER" id="PTHR43611">
    <property type="entry name" value="ALPHA-D-GLUCOSE 1-PHOSPHATE PHOSPHATASE"/>
    <property type="match status" value="1"/>
</dbReference>
<gene>
    <name evidence="1" type="ORF">OG863_37760</name>
</gene>
<dbReference type="Proteomes" id="UP001344251">
    <property type="component" value="Chromosome"/>
</dbReference>
<organism evidence="1 2">
    <name type="scientific">Streptomyces decoyicus</name>
    <dbReference type="NCBI Taxonomy" id="249567"/>
    <lineage>
        <taxon>Bacteria</taxon>
        <taxon>Bacillati</taxon>
        <taxon>Actinomycetota</taxon>
        <taxon>Actinomycetes</taxon>
        <taxon>Kitasatosporales</taxon>
        <taxon>Streptomycetaceae</taxon>
        <taxon>Streptomyces</taxon>
    </lineage>
</organism>
<dbReference type="InterPro" id="IPR023214">
    <property type="entry name" value="HAD_sf"/>
</dbReference>
<dbReference type="PRINTS" id="PR00413">
    <property type="entry name" value="HADHALOGNASE"/>
</dbReference>
<protein>
    <submittedName>
        <fullName evidence="1">HAD family phosphatase</fullName>
    </submittedName>
</protein>
<dbReference type="EMBL" id="CP109106">
    <property type="protein sequence ID" value="WSB73239.1"/>
    <property type="molecule type" value="Genomic_DNA"/>
</dbReference>
<evidence type="ECO:0000313" key="2">
    <source>
        <dbReference type="Proteomes" id="UP001344251"/>
    </source>
</evidence>